<name>A0A916JVH8_9BACL</name>
<keyword evidence="4" id="KW-1185">Reference proteome</keyword>
<organism evidence="3 4">
    <name type="scientific">Paenibacillus solanacearum</name>
    <dbReference type="NCBI Taxonomy" id="2048548"/>
    <lineage>
        <taxon>Bacteria</taxon>
        <taxon>Bacillati</taxon>
        <taxon>Bacillota</taxon>
        <taxon>Bacilli</taxon>
        <taxon>Bacillales</taxon>
        <taxon>Paenibacillaceae</taxon>
        <taxon>Paenibacillus</taxon>
    </lineage>
</organism>
<protein>
    <recommendedName>
        <fullName evidence="5">Extracellular solute-binding protein</fullName>
    </recommendedName>
</protein>
<dbReference type="InterPro" id="IPR050490">
    <property type="entry name" value="Bact_solute-bd_prot1"/>
</dbReference>
<keyword evidence="2" id="KW-0732">Signal</keyword>
<dbReference type="PANTHER" id="PTHR43649">
    <property type="entry name" value="ARABINOSE-BINDING PROTEIN-RELATED"/>
    <property type="match status" value="1"/>
</dbReference>
<dbReference type="Proteomes" id="UP000693672">
    <property type="component" value="Unassembled WGS sequence"/>
</dbReference>
<comment type="caution">
    <text evidence="3">The sequence shown here is derived from an EMBL/GenBank/DDBJ whole genome shotgun (WGS) entry which is preliminary data.</text>
</comment>
<dbReference type="EMBL" id="CAJVAS010000001">
    <property type="protein sequence ID" value="CAG7601140.1"/>
    <property type="molecule type" value="Genomic_DNA"/>
</dbReference>
<dbReference type="PROSITE" id="PS51257">
    <property type="entry name" value="PROKAR_LIPOPROTEIN"/>
    <property type="match status" value="1"/>
</dbReference>
<dbReference type="InterPro" id="IPR006059">
    <property type="entry name" value="SBP"/>
</dbReference>
<accession>A0A916JVH8</accession>
<evidence type="ECO:0000313" key="3">
    <source>
        <dbReference type="EMBL" id="CAG7601140.1"/>
    </source>
</evidence>
<dbReference type="Pfam" id="PF01547">
    <property type="entry name" value="SBP_bac_1"/>
    <property type="match status" value="1"/>
</dbReference>
<sequence>MTQRGVHQPMNKQGTRRLLSALLVSAVAGTAAAGCSSGKGEPAPGQQAAEPKPSNEVVELNVATGAGGSTIADIESLFNAEALRKKFPHIKLNYIPKNNPDAVKSIESLITSGTPIDIYFDTIYVYMNTLERFKLGYDMSAELKKFNIDPNNYDPSTLNIANSSYSNKVIGLPVTNTIPVMYYNKEIFDRFGVAYPKNGMTWDETFDIARKLTRTEGGKTYLGFAFSFYHHFFHMNSLSTPYVDAKTGRTAFMTNPDWKKLIDVSMVKIYDSAAYQTWLTDNKRIPKFDDFLLGSVAMQFSQVYGGGDMLTKLEPIKYGVVSTPIFAGTKTGTQPYPTYVGIASSSKHKAEAMEIIKYLVSEEHQAYLARDKGAIPTIKNDAVRKQLYEGTPLKGKGFYEAIYHNPLAPLADKTIYDESVRAILSESAGILKLGTGKTDINTFLREVEERSNKKIEQEMPK</sequence>
<dbReference type="AlphaFoldDB" id="A0A916JVH8"/>
<feature type="signal peptide" evidence="2">
    <location>
        <begin position="1"/>
        <end position="33"/>
    </location>
</feature>
<feature type="chain" id="PRO_5037068851" description="Extracellular solute-binding protein" evidence="2">
    <location>
        <begin position="34"/>
        <end position="461"/>
    </location>
</feature>
<proteinExistence type="predicted"/>
<gene>
    <name evidence="3" type="ORF">PAESOLCIP111_00459</name>
</gene>
<evidence type="ECO:0000313" key="4">
    <source>
        <dbReference type="Proteomes" id="UP000693672"/>
    </source>
</evidence>
<reference evidence="3" key="1">
    <citation type="submission" date="2021-06" db="EMBL/GenBank/DDBJ databases">
        <authorList>
            <person name="Criscuolo A."/>
        </authorList>
    </citation>
    <scope>NUCLEOTIDE SEQUENCE</scope>
    <source>
        <strain evidence="3">CIP111600</strain>
    </source>
</reference>
<evidence type="ECO:0008006" key="5">
    <source>
        <dbReference type="Google" id="ProtNLM"/>
    </source>
</evidence>
<dbReference type="PANTHER" id="PTHR43649:SF12">
    <property type="entry name" value="DIACETYLCHITOBIOSE BINDING PROTEIN DASA"/>
    <property type="match status" value="1"/>
</dbReference>
<evidence type="ECO:0000256" key="2">
    <source>
        <dbReference type="SAM" id="SignalP"/>
    </source>
</evidence>
<feature type="region of interest" description="Disordered" evidence="1">
    <location>
        <begin position="35"/>
        <end position="54"/>
    </location>
</feature>
<evidence type="ECO:0000256" key="1">
    <source>
        <dbReference type="SAM" id="MobiDB-lite"/>
    </source>
</evidence>